<sequence>MSLQEILAEKKEWRKHMARVNALPRDYKVVYKEIQKYLFKVGPMELVDGIKPLSAVLELFEEGAARGDEVLTVTGKDVAIFCDQLIQDSKTYSDEYEDKVNQEVKKALDKEANKKNK</sequence>
<dbReference type="PIRSF" id="PIRSF029876">
    <property type="entry name" value="UCP029876"/>
    <property type="match status" value="1"/>
</dbReference>
<dbReference type="InterPro" id="IPR008316">
    <property type="entry name" value="UCP029876"/>
</dbReference>
<evidence type="ECO:0000313" key="1">
    <source>
        <dbReference type="EMBL" id="MBC1522164.1"/>
    </source>
</evidence>
<organism evidence="1 2">
    <name type="scientific">Listeria aquatica</name>
    <dbReference type="NCBI Taxonomy" id="1494960"/>
    <lineage>
        <taxon>Bacteria</taxon>
        <taxon>Bacillati</taxon>
        <taxon>Bacillota</taxon>
        <taxon>Bacilli</taxon>
        <taxon>Bacillales</taxon>
        <taxon>Listeriaceae</taxon>
        <taxon>Listeria</taxon>
    </lineage>
</organism>
<evidence type="ECO:0000313" key="2">
    <source>
        <dbReference type="Proteomes" id="UP000559885"/>
    </source>
</evidence>
<dbReference type="SUPFAM" id="SSF158560">
    <property type="entry name" value="BH3980-like"/>
    <property type="match status" value="1"/>
</dbReference>
<comment type="caution">
    <text evidence="1">The sequence shown here is derived from an EMBL/GenBank/DDBJ whole genome shotgun (WGS) entry which is preliminary data.</text>
</comment>
<dbReference type="Gene3D" id="1.10.1900.10">
    <property type="entry name" value="c-terminal domain of poly(a) binding protein"/>
    <property type="match status" value="1"/>
</dbReference>
<dbReference type="AlphaFoldDB" id="A0A841ZRY0"/>
<dbReference type="Proteomes" id="UP000559885">
    <property type="component" value="Unassembled WGS sequence"/>
</dbReference>
<accession>A0A841ZRY0</accession>
<proteinExistence type="predicted"/>
<reference evidence="1 2" key="1">
    <citation type="submission" date="2020-03" db="EMBL/GenBank/DDBJ databases">
        <title>Soil Listeria distribution.</title>
        <authorList>
            <person name="Liao J."/>
            <person name="Wiedmann M."/>
        </authorList>
    </citation>
    <scope>NUCLEOTIDE SEQUENCE [LARGE SCALE GENOMIC DNA]</scope>
    <source>
        <strain evidence="1 2">FSL L7-1507</strain>
    </source>
</reference>
<protein>
    <submittedName>
        <fullName evidence="1">DUF1048 domain-containing protein</fullName>
    </submittedName>
</protein>
<dbReference type="RefSeq" id="WP_185374549.1">
    <property type="nucleotide sequence ID" value="NZ_JAARRM010000005.1"/>
</dbReference>
<name>A0A841ZRY0_9LIST</name>
<gene>
    <name evidence="1" type="ORF">HB912_10955</name>
</gene>
<dbReference type="EMBL" id="JAARRM010000005">
    <property type="protein sequence ID" value="MBC1522164.1"/>
    <property type="molecule type" value="Genomic_DNA"/>
</dbReference>
<dbReference type="Pfam" id="PF06304">
    <property type="entry name" value="DUF1048"/>
    <property type="match status" value="1"/>
</dbReference>